<accession>A0A1B2J5F1</accession>
<dbReference type="AlphaFoldDB" id="A0A1B2J5F1"/>
<dbReference type="InterPro" id="IPR011990">
    <property type="entry name" value="TPR-like_helical_dom_sf"/>
</dbReference>
<keyword evidence="1" id="KW-0677">Repeat</keyword>
<dbReference type="Gene3D" id="1.25.40.1010">
    <property type="match status" value="1"/>
</dbReference>
<name>A0A1B2J5F1_PICPA</name>
<proteinExistence type="predicted"/>
<dbReference type="Gene3D" id="1.25.40.1040">
    <property type="match status" value="1"/>
</dbReference>
<dbReference type="GO" id="GO:0031415">
    <property type="term" value="C:NatA complex"/>
    <property type="evidence" value="ECO:0007669"/>
    <property type="project" value="TreeGrafter"/>
</dbReference>
<evidence type="ECO:0000256" key="1">
    <source>
        <dbReference type="ARBA" id="ARBA00022737"/>
    </source>
</evidence>
<dbReference type="Pfam" id="PF12569">
    <property type="entry name" value="NatA_aux_su"/>
    <property type="match status" value="2"/>
</dbReference>
<dbReference type="PANTHER" id="PTHR22767:SF2">
    <property type="entry name" value="N(ALPHA)-ACETYLTRANSFERASE 15_16, ISOFORM A"/>
    <property type="match status" value="1"/>
</dbReference>
<dbReference type="Proteomes" id="UP000094565">
    <property type="component" value="Chromosome 1"/>
</dbReference>
<protein>
    <submittedName>
        <fullName evidence="3">BA75_01161T0</fullName>
    </submittedName>
</protein>
<keyword evidence="2" id="KW-0802">TPR repeat</keyword>
<reference evidence="3 4" key="1">
    <citation type="submission" date="2016-02" db="EMBL/GenBank/DDBJ databases">
        <title>Comparative genomic and transcriptomic foundation for Pichia pastoris.</title>
        <authorList>
            <person name="Love K.R."/>
            <person name="Shah K.A."/>
            <person name="Whittaker C.A."/>
            <person name="Wu J."/>
            <person name="Bartlett M.C."/>
            <person name="Ma D."/>
            <person name="Leeson R.L."/>
            <person name="Priest M."/>
            <person name="Young S.K."/>
            <person name="Love J.C."/>
        </authorList>
    </citation>
    <scope>NUCLEOTIDE SEQUENCE [LARGE SCALE GENOMIC DNA]</scope>
    <source>
        <strain evidence="3 4">ATCC 28485</strain>
    </source>
</reference>
<dbReference type="EMBL" id="CP014584">
    <property type="protein sequence ID" value="ANZ73180.1"/>
    <property type="molecule type" value="Genomic_DNA"/>
</dbReference>
<dbReference type="PIRSF" id="PIRSF000422">
    <property type="entry name" value="N-terminal-AcTrfase-A_aux_su"/>
    <property type="match status" value="1"/>
</dbReference>
<organism evidence="3 4">
    <name type="scientific">Komagataella pastoris</name>
    <name type="common">Yeast</name>
    <name type="synonym">Pichia pastoris</name>
    <dbReference type="NCBI Taxonomy" id="4922"/>
    <lineage>
        <taxon>Eukaryota</taxon>
        <taxon>Fungi</taxon>
        <taxon>Dikarya</taxon>
        <taxon>Ascomycota</taxon>
        <taxon>Saccharomycotina</taxon>
        <taxon>Pichiomycetes</taxon>
        <taxon>Pichiales</taxon>
        <taxon>Pichiaceae</taxon>
        <taxon>Komagataella</taxon>
    </lineage>
</organism>
<dbReference type="SUPFAM" id="SSF48452">
    <property type="entry name" value="TPR-like"/>
    <property type="match status" value="2"/>
</dbReference>
<keyword evidence="4" id="KW-1185">Reference proteome</keyword>
<evidence type="ECO:0000313" key="3">
    <source>
        <dbReference type="EMBL" id="ANZ73180.1"/>
    </source>
</evidence>
<evidence type="ECO:0000313" key="4">
    <source>
        <dbReference type="Proteomes" id="UP000094565"/>
    </source>
</evidence>
<dbReference type="OrthoDB" id="10263032at2759"/>
<gene>
    <name evidence="3" type="primary">NAT1</name>
    <name evidence="3" type="ORF">ATY40_BA7501161</name>
</gene>
<dbReference type="InterPro" id="IPR021183">
    <property type="entry name" value="NatA_aux_su"/>
</dbReference>
<evidence type="ECO:0000256" key="2">
    <source>
        <dbReference type="ARBA" id="ARBA00022803"/>
    </source>
</evidence>
<dbReference type="PANTHER" id="PTHR22767">
    <property type="entry name" value="N-TERMINAL ACETYLTRANSFERASE-RELATED"/>
    <property type="match status" value="1"/>
</dbReference>
<sequence>MSSIRSRLRAREDDSFQEALQFLNNKQYKKALKNVDGILKKNPGHTESVALKALLLYHLKEKSEAKVYAKQAAVQGDSKPVTNHILGIYYRSVQDYQEAAIWFQKAVDNKIANFNVYKDLSCLQAQNHKYVGMVKSRLMTLEKEAGYRCNWTGLAIAHHLNKDYDAAVKTLTKFEELAKDSLSEGDLLEHSQLLLYKAIILNEAGEFQASLNALNQDEKSIFDKLKFDELKAKNLIQLGDLKAASLIYRRLLKRNPDNNSYYYLLEICLGTNVASGDVRKRLYQKLASFYPKSDPPKFIPLTFLEGDNFVEAASNYVLEQLRRGIPSAFVNVKPLYKYANKAKALGSIVTEFFNKNHASPTTYVWSGYYLAQHYLALGQLNEALRFANLVIEHTPTLVEPYIVKARVFKHKGEPLDAAKVMDEARRLDLQDKFINSKTTKYYLRANLIDEATRTIKLFHRIDDNVDVIEGLHNTECVWFIIEEAEAFYRIFKEKMALRTDGELDADLQQEILENQGLAYKRFQAIDTIFGVFIDEQFDFHSYCPRKGTPASYIEMIRWADHLYHQPMYTRASVGICKILFNIYKKPEDLNLNGLSKQEKKRREALSISQKSYPDDDDVFGEKAVQELTLDDLNTIYTRLNKEFIQVNEVGFELYCRQYKVIFAAQALIKLSKLTNNKHREIGHFLTKLNFDVLSSDKVPDSLQKVVKITLLKNFPEIKDLLDDRSQMEAYANQKFLSDLTL</sequence>